<accession>A0A192ZJG2</accession>
<proteinExistence type="evidence at transcript level"/>
<dbReference type="SUPFAM" id="SSF52540">
    <property type="entry name" value="P-loop containing nucleoside triphosphate hydrolases"/>
    <property type="match status" value="1"/>
</dbReference>
<dbReference type="Gene3D" id="3.40.50.300">
    <property type="entry name" value="P-loop containing nucleotide triphosphate hydrolases"/>
    <property type="match status" value="1"/>
</dbReference>
<evidence type="ECO:0000256" key="1">
    <source>
        <dbReference type="ARBA" id="ARBA00009625"/>
    </source>
</evidence>
<dbReference type="EMBL" id="KT984631">
    <property type="protein sequence ID" value="ANM86851.1"/>
    <property type="molecule type" value="mRNA"/>
</dbReference>
<protein>
    <submittedName>
        <fullName evidence="3">Arginine/ornithine transport system ATPase</fullName>
    </submittedName>
</protein>
<dbReference type="SMART" id="SM00382">
    <property type="entry name" value="AAA"/>
    <property type="match status" value="1"/>
</dbReference>
<gene>
    <name evidence="3" type="primary">ARGK</name>
</gene>
<dbReference type="PANTHER" id="PTHR23408">
    <property type="entry name" value="METHYLMALONYL-COA MUTASE"/>
    <property type="match status" value="1"/>
</dbReference>
<evidence type="ECO:0000313" key="3">
    <source>
        <dbReference type="EMBL" id="ANM86851.1"/>
    </source>
</evidence>
<comment type="similarity">
    <text evidence="1">Belongs to the SIMIBI class G3E GTPase family. ArgK/MeaB subfamily.</text>
</comment>
<dbReference type="Gene3D" id="1.20.5.170">
    <property type="match status" value="1"/>
</dbReference>
<organism evidence="3">
    <name type="scientific">Stygiella incarcerata</name>
    <dbReference type="NCBI Taxonomy" id="1712417"/>
    <lineage>
        <taxon>Eukaryota</taxon>
        <taxon>Discoba</taxon>
        <taxon>Jakobida</taxon>
        <taxon>Andalucina</taxon>
        <taxon>Stygiellidae</taxon>
        <taxon>Stygiella</taxon>
    </lineage>
</organism>
<reference evidence="3" key="1">
    <citation type="journal article" date="2016" name="Mol. Biol. Evol.">
        <title>Novel hydrogenosomes in the microaerophilic jakobid Stygiella incarcerata.</title>
        <authorList>
            <person name="Leger M.M."/>
            <person name="Eme L."/>
            <person name="Hug L.A."/>
            <person name="Roger A.J."/>
        </authorList>
    </citation>
    <scope>NUCLEOTIDE SEQUENCE</scope>
</reference>
<dbReference type="NCBIfam" id="TIGR00750">
    <property type="entry name" value="lao"/>
    <property type="match status" value="1"/>
</dbReference>
<dbReference type="InterPro" id="IPR003593">
    <property type="entry name" value="AAA+_ATPase"/>
</dbReference>
<dbReference type="Pfam" id="PF03308">
    <property type="entry name" value="MeaB"/>
    <property type="match status" value="1"/>
</dbReference>
<dbReference type="Gene3D" id="1.10.287.130">
    <property type="match status" value="1"/>
</dbReference>
<dbReference type="InterPro" id="IPR005129">
    <property type="entry name" value="GTPase_ArgK"/>
</dbReference>
<evidence type="ECO:0000259" key="2">
    <source>
        <dbReference type="SMART" id="SM00382"/>
    </source>
</evidence>
<feature type="domain" description="AAA+ ATPase" evidence="2">
    <location>
        <begin position="84"/>
        <end position="212"/>
    </location>
</feature>
<dbReference type="PANTHER" id="PTHR23408:SF3">
    <property type="entry name" value="METHYLMALONIC ACIDURIA TYPE A PROTEIN, MITOCHONDRIAL"/>
    <property type="match status" value="1"/>
</dbReference>
<dbReference type="GO" id="GO:0005525">
    <property type="term" value="F:GTP binding"/>
    <property type="evidence" value="ECO:0007669"/>
    <property type="project" value="InterPro"/>
</dbReference>
<dbReference type="InterPro" id="IPR027417">
    <property type="entry name" value="P-loop_NTPase"/>
</dbReference>
<sequence>MFHMFKSGACLTRDVGVGWRSVATSLNYDRIRRLVHGILAGDRGALSRAITLVESTKREHHLESREILSQVLYETARKDTVPPKTFRVGITGPPGAGKSTLIEALGKHLTAQNKKVGVLAIDPSSAVSGGSLLGDKTRMMDLSTSPNAFIRPSPTRGVLGGVSAYTFDVLCLTEAAGFDITLIETVGVGQSETVVGDIADVLCLVVPPGGGDQLQGIKKGIVEVADLVAVNKADGPFLHAARNTAKDYRDALHLLRPRSDDWTPEVVLVSAIENKSIDKLWEKLEEFQKVMNKKGIIEARRRHRRSEWLWSQLKEELITCVIQEEPLVHALLEKLRAKVILGEMTPRAAAEEIVQQMIKK</sequence>
<dbReference type="NCBIfam" id="NF006958">
    <property type="entry name" value="PRK09435.1"/>
    <property type="match status" value="1"/>
</dbReference>
<dbReference type="CDD" id="cd03114">
    <property type="entry name" value="MMAA-like"/>
    <property type="match status" value="1"/>
</dbReference>
<name>A0A192ZJG2_9EUKA</name>
<dbReference type="GO" id="GO:0003924">
    <property type="term" value="F:GTPase activity"/>
    <property type="evidence" value="ECO:0007669"/>
    <property type="project" value="InterPro"/>
</dbReference>
<dbReference type="GO" id="GO:0005737">
    <property type="term" value="C:cytoplasm"/>
    <property type="evidence" value="ECO:0007669"/>
    <property type="project" value="TreeGrafter"/>
</dbReference>
<dbReference type="AlphaFoldDB" id="A0A192ZJG2"/>